<dbReference type="InterPro" id="IPR040141">
    <property type="entry name" value="ZPR1"/>
</dbReference>
<evidence type="ECO:0000256" key="5">
    <source>
        <dbReference type="SAM" id="MobiDB-lite"/>
    </source>
</evidence>
<proteinExistence type="inferred from homology"/>
<dbReference type="Pfam" id="PF03367">
    <property type="entry name" value="Zn_ribbon_ZPR1"/>
    <property type="match status" value="1"/>
</dbReference>
<keyword evidence="2" id="KW-0479">Metal-binding</keyword>
<dbReference type="InterPro" id="IPR042451">
    <property type="entry name" value="ZPR1_A/B_dom"/>
</dbReference>
<dbReference type="Gene3D" id="2.60.120.1040">
    <property type="entry name" value="ZPR1, A/B domain"/>
    <property type="match status" value="2"/>
</dbReference>
<dbReference type="Gene3D" id="2.20.25.420">
    <property type="entry name" value="ZPR1, zinc finger domain"/>
    <property type="match status" value="1"/>
</dbReference>
<dbReference type="GO" id="GO:0008270">
    <property type="term" value="F:zinc ion binding"/>
    <property type="evidence" value="ECO:0007669"/>
    <property type="project" value="UniProtKB-KW"/>
</dbReference>
<dbReference type="EMBL" id="SIDB01000001">
    <property type="protein sequence ID" value="KAI3438718.1"/>
    <property type="molecule type" value="Genomic_DNA"/>
</dbReference>
<evidence type="ECO:0000313" key="8">
    <source>
        <dbReference type="Proteomes" id="UP001055712"/>
    </source>
</evidence>
<feature type="domain" description="Zinc finger ZPR1-type" evidence="6">
    <location>
        <begin position="282"/>
        <end position="445"/>
    </location>
</feature>
<evidence type="ECO:0000256" key="4">
    <source>
        <dbReference type="ARBA" id="ARBA00022833"/>
    </source>
</evidence>
<keyword evidence="4" id="KW-0862">Zinc</keyword>
<dbReference type="AlphaFoldDB" id="A0A9D4TZM1"/>
<dbReference type="PANTHER" id="PTHR10876">
    <property type="entry name" value="ZINC FINGER PROTEIN ZPR1"/>
    <property type="match status" value="1"/>
</dbReference>
<gene>
    <name evidence="7" type="ORF">D9Q98_001138</name>
</gene>
<feature type="region of interest" description="Disordered" evidence="5">
    <location>
        <begin position="207"/>
        <end position="229"/>
    </location>
</feature>
<dbReference type="InterPro" id="IPR042452">
    <property type="entry name" value="ZPR1_Znf1/2"/>
</dbReference>
<dbReference type="SMART" id="SM00709">
    <property type="entry name" value="Zpr1"/>
    <property type="match status" value="2"/>
</dbReference>
<comment type="similarity">
    <text evidence="1">Belongs to the ZPR1 family.</text>
</comment>
<evidence type="ECO:0000313" key="7">
    <source>
        <dbReference type="EMBL" id="KAI3438718.1"/>
    </source>
</evidence>
<dbReference type="Pfam" id="PF22794">
    <property type="entry name" value="jr-ZPR1"/>
    <property type="match status" value="2"/>
</dbReference>
<dbReference type="InterPro" id="IPR056180">
    <property type="entry name" value="ZPR1_jr_dom"/>
</dbReference>
<dbReference type="InterPro" id="IPR004457">
    <property type="entry name" value="Znf_ZPR1"/>
</dbReference>
<dbReference type="GO" id="GO:0005634">
    <property type="term" value="C:nucleus"/>
    <property type="evidence" value="ECO:0007669"/>
    <property type="project" value="TreeGrafter"/>
</dbReference>
<dbReference type="Proteomes" id="UP001055712">
    <property type="component" value="Unassembled WGS sequence"/>
</dbReference>
<dbReference type="OrthoDB" id="308464at2759"/>
<sequence>MQRSNPSSADEDGLHLGDSLCPACYGLGRSKVEKREVQGFRDIFVCTFACEECGLTKDEVQLQGQHAPQGVRLTLQVPQGCAATLGRQILKADTATVSIPELEFEIGAGAYVPFSGDITTVADCLMQACKNLNMNQAERRAADAETASKIDDFIEELEGYAEGQHAYSFVIEDHAGNSFISGADGGTANAESDPQLTVVHYSRTPAQDAQMGLAAPGEAEEEEQGEVEGQQVVEAASAPGRCILKVEGEAEVTAFLGSFAASQDSAEQQDAAQAPAGVQLPASCHACDAAAASGFFVAVHRPVPGFIRDCVIVSQRCVSCGAAAAEVRGTGGVSAQGSRIRLRVESAADLQRTVLQSSSASLAVPELELALSTGNGIGMATTVGQLIGSLAKQLGAGSQLATGPADTAEQSEWAGFAADLQAFAAVRRPWTLEVTDPLDSSLVGAVPGAETVQGQEDVSVVVQLYDRTTDEEQHFGLARGGGAAPIA</sequence>
<evidence type="ECO:0000256" key="2">
    <source>
        <dbReference type="ARBA" id="ARBA00022723"/>
    </source>
</evidence>
<keyword evidence="3" id="KW-0863">Zinc-finger</keyword>
<accession>A0A9D4TZM1</accession>
<evidence type="ECO:0000256" key="3">
    <source>
        <dbReference type="ARBA" id="ARBA00022771"/>
    </source>
</evidence>
<dbReference type="PANTHER" id="PTHR10876:SF0">
    <property type="entry name" value="ZINC FINGER PROTEIN ZPR1"/>
    <property type="match status" value="1"/>
</dbReference>
<protein>
    <recommendedName>
        <fullName evidence="6">Zinc finger ZPR1-type domain-containing protein</fullName>
    </recommendedName>
</protein>
<feature type="domain" description="Zinc finger ZPR1-type" evidence="6">
    <location>
        <begin position="19"/>
        <end position="182"/>
    </location>
</feature>
<reference evidence="7" key="1">
    <citation type="journal article" date="2019" name="Plant J.">
        <title>Chlorella vulgaris genome assembly and annotation reveals the molecular basis for metabolic acclimation to high light conditions.</title>
        <authorList>
            <person name="Cecchin M."/>
            <person name="Marcolungo L."/>
            <person name="Rossato M."/>
            <person name="Girolomoni L."/>
            <person name="Cosentino E."/>
            <person name="Cuine S."/>
            <person name="Li-Beisson Y."/>
            <person name="Delledonne M."/>
            <person name="Ballottari M."/>
        </authorList>
    </citation>
    <scope>NUCLEOTIDE SEQUENCE</scope>
    <source>
        <strain evidence="7">211/11P</strain>
    </source>
</reference>
<comment type="caution">
    <text evidence="7">The sequence shown here is derived from an EMBL/GenBank/DDBJ whole genome shotgun (WGS) entry which is preliminary data.</text>
</comment>
<reference evidence="7" key="2">
    <citation type="submission" date="2020-11" db="EMBL/GenBank/DDBJ databases">
        <authorList>
            <person name="Cecchin M."/>
            <person name="Marcolungo L."/>
            <person name="Rossato M."/>
            <person name="Girolomoni L."/>
            <person name="Cosentino E."/>
            <person name="Cuine S."/>
            <person name="Li-Beisson Y."/>
            <person name="Delledonne M."/>
            <person name="Ballottari M."/>
        </authorList>
    </citation>
    <scope>NUCLEOTIDE SEQUENCE</scope>
    <source>
        <strain evidence="7">211/11P</strain>
        <tissue evidence="7">Whole cell</tissue>
    </source>
</reference>
<evidence type="ECO:0000259" key="6">
    <source>
        <dbReference type="SMART" id="SM00709"/>
    </source>
</evidence>
<evidence type="ECO:0000256" key="1">
    <source>
        <dbReference type="ARBA" id="ARBA00008354"/>
    </source>
</evidence>
<name>A0A9D4TZM1_CHLVU</name>
<organism evidence="7 8">
    <name type="scientific">Chlorella vulgaris</name>
    <name type="common">Green alga</name>
    <dbReference type="NCBI Taxonomy" id="3077"/>
    <lineage>
        <taxon>Eukaryota</taxon>
        <taxon>Viridiplantae</taxon>
        <taxon>Chlorophyta</taxon>
        <taxon>core chlorophytes</taxon>
        <taxon>Trebouxiophyceae</taxon>
        <taxon>Chlorellales</taxon>
        <taxon>Chlorellaceae</taxon>
        <taxon>Chlorella clade</taxon>
        <taxon>Chlorella</taxon>
    </lineage>
</organism>
<keyword evidence="8" id="KW-1185">Reference proteome</keyword>